<dbReference type="AlphaFoldDB" id="A0A6J6IQ58"/>
<proteinExistence type="predicted"/>
<dbReference type="SUPFAM" id="SSF52540">
    <property type="entry name" value="P-loop containing nucleoside triphosphate hydrolases"/>
    <property type="match status" value="1"/>
</dbReference>
<evidence type="ECO:0000259" key="3">
    <source>
        <dbReference type="Pfam" id="PF01656"/>
    </source>
</evidence>
<dbReference type="Pfam" id="PF01656">
    <property type="entry name" value="CbiA"/>
    <property type="match status" value="1"/>
</dbReference>
<dbReference type="GO" id="GO:0016887">
    <property type="term" value="F:ATP hydrolysis activity"/>
    <property type="evidence" value="ECO:0007669"/>
    <property type="project" value="TreeGrafter"/>
</dbReference>
<protein>
    <submittedName>
        <fullName evidence="4">Unannotated protein</fullName>
    </submittedName>
</protein>
<dbReference type="PANTHER" id="PTHR43384:SF6">
    <property type="entry name" value="SEPTUM SITE-DETERMINING PROTEIN MIND HOMOLOG, CHLOROPLASTIC"/>
    <property type="match status" value="1"/>
</dbReference>
<dbReference type="GO" id="GO:0009898">
    <property type="term" value="C:cytoplasmic side of plasma membrane"/>
    <property type="evidence" value="ECO:0007669"/>
    <property type="project" value="TreeGrafter"/>
</dbReference>
<dbReference type="PANTHER" id="PTHR43384">
    <property type="entry name" value="SEPTUM SITE-DETERMINING PROTEIN MIND HOMOLOG, CHLOROPLASTIC-RELATED"/>
    <property type="match status" value="1"/>
</dbReference>
<dbReference type="GO" id="GO:0005524">
    <property type="term" value="F:ATP binding"/>
    <property type="evidence" value="ECO:0007669"/>
    <property type="project" value="UniProtKB-KW"/>
</dbReference>
<evidence type="ECO:0000256" key="2">
    <source>
        <dbReference type="ARBA" id="ARBA00022840"/>
    </source>
</evidence>
<dbReference type="EMBL" id="CAEZVN010000012">
    <property type="protein sequence ID" value="CAB4626453.1"/>
    <property type="molecule type" value="Genomic_DNA"/>
</dbReference>
<sequence>MIDLFRRKTIGARVSGGSICVWGPTGSPGKSTFALNLACELALSGRKVLLIDLDTHSPSIGTFLGIHQLPPGLAAAARLVGQGRLDGEQFLRLSIAHEAGKGTLSVLTGLGSESRWPEITSEKTRDLIAAAVQSYEYVVLDVASPLEPGLKQVGGVVDRNVATRTALQSCTTAVAIFNSDQVGVKRFCDAYEQLFGLVRSPILVANRLRTTALGASAKVQVEDAILEMCRSEVKWFIPEDRASCDRAVLEMVPLAMLKRSSGARQAIAQFARKNFDIADGRKSASAI</sequence>
<accession>A0A6J6IQ58</accession>
<evidence type="ECO:0000313" key="4">
    <source>
        <dbReference type="EMBL" id="CAB4626453.1"/>
    </source>
</evidence>
<dbReference type="InterPro" id="IPR027417">
    <property type="entry name" value="P-loop_NTPase"/>
</dbReference>
<keyword evidence="2" id="KW-0067">ATP-binding</keyword>
<dbReference type="GO" id="GO:0005829">
    <property type="term" value="C:cytosol"/>
    <property type="evidence" value="ECO:0007669"/>
    <property type="project" value="TreeGrafter"/>
</dbReference>
<organism evidence="4">
    <name type="scientific">freshwater metagenome</name>
    <dbReference type="NCBI Taxonomy" id="449393"/>
    <lineage>
        <taxon>unclassified sequences</taxon>
        <taxon>metagenomes</taxon>
        <taxon>ecological metagenomes</taxon>
    </lineage>
</organism>
<gene>
    <name evidence="4" type="ORF">UFOPK2001_00247</name>
</gene>
<dbReference type="GO" id="GO:0051782">
    <property type="term" value="P:negative regulation of cell division"/>
    <property type="evidence" value="ECO:0007669"/>
    <property type="project" value="TreeGrafter"/>
</dbReference>
<reference evidence="4" key="1">
    <citation type="submission" date="2020-05" db="EMBL/GenBank/DDBJ databases">
        <authorList>
            <person name="Chiriac C."/>
            <person name="Salcher M."/>
            <person name="Ghai R."/>
            <person name="Kavagutti S V."/>
        </authorList>
    </citation>
    <scope>NUCLEOTIDE SEQUENCE</scope>
</reference>
<evidence type="ECO:0000256" key="1">
    <source>
        <dbReference type="ARBA" id="ARBA00022741"/>
    </source>
</evidence>
<dbReference type="InterPro" id="IPR002586">
    <property type="entry name" value="CobQ/CobB/MinD/ParA_Nub-bd_dom"/>
</dbReference>
<dbReference type="Gene3D" id="3.40.50.300">
    <property type="entry name" value="P-loop containing nucleotide triphosphate hydrolases"/>
    <property type="match status" value="1"/>
</dbReference>
<keyword evidence="1" id="KW-0547">Nucleotide-binding</keyword>
<feature type="domain" description="CobQ/CobB/MinD/ParA nucleotide binding" evidence="3">
    <location>
        <begin position="19"/>
        <end position="240"/>
    </location>
</feature>
<dbReference type="InterPro" id="IPR050625">
    <property type="entry name" value="ParA/MinD_ATPase"/>
</dbReference>
<name>A0A6J6IQ58_9ZZZZ</name>